<name>A0A6A6ZU74_9PLEO</name>
<dbReference type="PANTHER" id="PTHR47751">
    <property type="entry name" value="SUPERFAMILY HYDROLASE, PUTATIVE (AFU_ORTHOLOGUE AFUA_2G16580)-RELATED"/>
    <property type="match status" value="1"/>
</dbReference>
<evidence type="ECO:0000313" key="4">
    <source>
        <dbReference type="Proteomes" id="UP000799424"/>
    </source>
</evidence>
<evidence type="ECO:0000313" key="3">
    <source>
        <dbReference type="EMBL" id="KAF2823887.1"/>
    </source>
</evidence>
<dbReference type="Proteomes" id="UP000799424">
    <property type="component" value="Unassembled WGS sequence"/>
</dbReference>
<evidence type="ECO:0000259" key="2">
    <source>
        <dbReference type="Pfam" id="PF12697"/>
    </source>
</evidence>
<dbReference type="InterPro" id="IPR051411">
    <property type="entry name" value="Polyketide_trans_af380"/>
</dbReference>
<keyword evidence="4" id="KW-1185">Reference proteome</keyword>
<dbReference type="EMBL" id="MU006231">
    <property type="protein sequence ID" value="KAF2823887.1"/>
    <property type="molecule type" value="Genomic_DNA"/>
</dbReference>
<dbReference type="InterPro" id="IPR029058">
    <property type="entry name" value="AB_hydrolase_fold"/>
</dbReference>
<sequence>MQPVSIIKGSIQLAGLLFQPNITSGSLPGVVVIHPGGGVKEQTASVYAERLSHAGYVTIAFDASHQGDSGGLPYHLEDPNARTLDASAVVDYLERLDIVDSERIVVLGICAGGGHAVAAATGDHRIKAAAIVSAVNIGDSNRLGWYGNETAASKIGGLDAAAERIRNESTGAEPGVINYVPQVNDTSAPPDLQDAADYYLTARAQHPNAQNIMLDRSMPLLLNYDAFAFAEAYFTQPLLIIAGEQADSRWHSEKLAEILDDRDNVRKVIVPGGRHMDFYDIEEYVGPAVQQITDFFRGI</sequence>
<protein>
    <submittedName>
        <fullName evidence="3">Alpha/beta-hydrolase</fullName>
    </submittedName>
</protein>
<dbReference type="Gene3D" id="3.40.50.1820">
    <property type="entry name" value="alpha/beta hydrolase"/>
    <property type="match status" value="1"/>
</dbReference>
<accession>A0A6A6ZU74</accession>
<gene>
    <name evidence="3" type="ORF">CC86DRAFT_61386</name>
</gene>
<dbReference type="Pfam" id="PF12697">
    <property type="entry name" value="Abhydrolase_6"/>
    <property type="match status" value="1"/>
</dbReference>
<reference evidence="3" key="1">
    <citation type="journal article" date="2020" name="Stud. Mycol.">
        <title>101 Dothideomycetes genomes: a test case for predicting lifestyles and emergence of pathogens.</title>
        <authorList>
            <person name="Haridas S."/>
            <person name="Albert R."/>
            <person name="Binder M."/>
            <person name="Bloem J."/>
            <person name="Labutti K."/>
            <person name="Salamov A."/>
            <person name="Andreopoulos B."/>
            <person name="Baker S."/>
            <person name="Barry K."/>
            <person name="Bills G."/>
            <person name="Bluhm B."/>
            <person name="Cannon C."/>
            <person name="Castanera R."/>
            <person name="Culley D."/>
            <person name="Daum C."/>
            <person name="Ezra D."/>
            <person name="Gonzalez J."/>
            <person name="Henrissat B."/>
            <person name="Kuo A."/>
            <person name="Liang C."/>
            <person name="Lipzen A."/>
            <person name="Lutzoni F."/>
            <person name="Magnuson J."/>
            <person name="Mondo S."/>
            <person name="Nolan M."/>
            <person name="Ohm R."/>
            <person name="Pangilinan J."/>
            <person name="Park H.-J."/>
            <person name="Ramirez L."/>
            <person name="Alfaro M."/>
            <person name="Sun H."/>
            <person name="Tritt A."/>
            <person name="Yoshinaga Y."/>
            <person name="Zwiers L.-H."/>
            <person name="Turgeon B."/>
            <person name="Goodwin S."/>
            <person name="Spatafora J."/>
            <person name="Crous P."/>
            <person name="Grigoriev I."/>
        </authorList>
    </citation>
    <scope>NUCLEOTIDE SEQUENCE</scope>
    <source>
        <strain evidence="3">CBS 113818</strain>
    </source>
</reference>
<comment type="similarity">
    <text evidence="1">Belongs to the polyketide transferase af380 family.</text>
</comment>
<dbReference type="Gene3D" id="1.10.10.800">
    <property type="match status" value="1"/>
</dbReference>
<dbReference type="SUPFAM" id="SSF53474">
    <property type="entry name" value="alpha/beta-Hydrolases"/>
    <property type="match status" value="1"/>
</dbReference>
<dbReference type="AlphaFoldDB" id="A0A6A6ZU74"/>
<dbReference type="InterPro" id="IPR000073">
    <property type="entry name" value="AB_hydrolase_1"/>
</dbReference>
<organism evidence="3 4">
    <name type="scientific">Ophiobolus disseminans</name>
    <dbReference type="NCBI Taxonomy" id="1469910"/>
    <lineage>
        <taxon>Eukaryota</taxon>
        <taxon>Fungi</taxon>
        <taxon>Dikarya</taxon>
        <taxon>Ascomycota</taxon>
        <taxon>Pezizomycotina</taxon>
        <taxon>Dothideomycetes</taxon>
        <taxon>Pleosporomycetidae</taxon>
        <taxon>Pleosporales</taxon>
        <taxon>Pleosporineae</taxon>
        <taxon>Phaeosphaeriaceae</taxon>
        <taxon>Ophiobolus</taxon>
    </lineage>
</organism>
<dbReference type="PANTHER" id="PTHR47751:SF1">
    <property type="entry name" value="SUPERFAMILY HYDROLASE, PUTATIVE (AFU_ORTHOLOGUE AFUA_2G16580)-RELATED"/>
    <property type="match status" value="1"/>
</dbReference>
<feature type="domain" description="AB hydrolase-1" evidence="2">
    <location>
        <begin position="31"/>
        <end position="280"/>
    </location>
</feature>
<dbReference type="OrthoDB" id="2498029at2759"/>
<evidence type="ECO:0000256" key="1">
    <source>
        <dbReference type="ARBA" id="ARBA00029464"/>
    </source>
</evidence>
<proteinExistence type="inferred from homology"/>